<dbReference type="InterPro" id="IPR012545">
    <property type="entry name" value="DUF1697"/>
</dbReference>
<dbReference type="Gene3D" id="3.30.70.1260">
    <property type="entry name" value="bacterial protein sp0830 like"/>
    <property type="match status" value="1"/>
</dbReference>
<dbReference type="PANTHER" id="PTHR36439">
    <property type="entry name" value="BLL4334 PROTEIN"/>
    <property type="match status" value="1"/>
</dbReference>
<protein>
    <submittedName>
        <fullName evidence="1">DUF1697 domain-containing protein</fullName>
    </submittedName>
</protein>
<dbReference type="Pfam" id="PF08002">
    <property type="entry name" value="DUF1697"/>
    <property type="match status" value="1"/>
</dbReference>
<dbReference type="AlphaFoldDB" id="A0A3D8YH33"/>
<keyword evidence="2" id="KW-1185">Reference proteome</keyword>
<evidence type="ECO:0000313" key="2">
    <source>
        <dbReference type="Proteomes" id="UP000256373"/>
    </source>
</evidence>
<name>A0A3D8YH33_9BACT</name>
<evidence type="ECO:0000313" key="1">
    <source>
        <dbReference type="EMBL" id="REA63719.1"/>
    </source>
</evidence>
<gene>
    <name evidence="1" type="ORF">DSL64_04610</name>
</gene>
<dbReference type="SUPFAM" id="SSF160379">
    <property type="entry name" value="SP0830-like"/>
    <property type="match status" value="1"/>
</dbReference>
<dbReference type="Gene3D" id="3.30.70.1280">
    <property type="entry name" value="SP0830-like domains"/>
    <property type="match status" value="1"/>
</dbReference>
<accession>A0A3D8YH33</accession>
<dbReference type="PANTHER" id="PTHR36439:SF1">
    <property type="entry name" value="DUF1697 DOMAIN-CONTAINING PROTEIN"/>
    <property type="match status" value="1"/>
</dbReference>
<dbReference type="Proteomes" id="UP000256373">
    <property type="component" value="Unassembled WGS sequence"/>
</dbReference>
<dbReference type="RefSeq" id="WP_115829469.1">
    <property type="nucleotide sequence ID" value="NZ_QNUL01000002.1"/>
</dbReference>
<organism evidence="1 2">
    <name type="scientific">Dyadobacter luteus</name>
    <dbReference type="NCBI Taxonomy" id="2259619"/>
    <lineage>
        <taxon>Bacteria</taxon>
        <taxon>Pseudomonadati</taxon>
        <taxon>Bacteroidota</taxon>
        <taxon>Cytophagia</taxon>
        <taxon>Cytophagales</taxon>
        <taxon>Spirosomataceae</taxon>
        <taxon>Dyadobacter</taxon>
    </lineage>
</organism>
<dbReference type="EMBL" id="QNUL01000002">
    <property type="protein sequence ID" value="REA63719.1"/>
    <property type="molecule type" value="Genomic_DNA"/>
</dbReference>
<proteinExistence type="predicted"/>
<dbReference type="PIRSF" id="PIRSF008502">
    <property type="entry name" value="UCP008502"/>
    <property type="match status" value="1"/>
</dbReference>
<comment type="caution">
    <text evidence="1">The sequence shown here is derived from an EMBL/GenBank/DDBJ whole genome shotgun (WGS) entry which is preliminary data.</text>
</comment>
<dbReference type="OrthoDB" id="9806494at2"/>
<sequence>MSQKYIAILRGINVSGKNMIKMPLLAKAMEKAGFENTQTYLQSGNVIFTSELRDTIQIAGRISDSIKAEFDMDVPVLVLTEQQLVAARDNNPYADGERDETKLHITFLQSKAVNELAGKIEKEKFLPDEFRIESDLIYLYCPTGYGKTKLNNNFFESKLKQIATTRNWNTVCKLVELAAAEQSQA</sequence>
<reference evidence="1 2" key="1">
    <citation type="submission" date="2018-07" db="EMBL/GenBank/DDBJ databases">
        <title>Dyadobacter roseus sp. nov., isolated from rose rhizosphere soil.</title>
        <authorList>
            <person name="Chen L."/>
        </authorList>
    </citation>
    <scope>NUCLEOTIDE SEQUENCE [LARGE SCALE GENOMIC DNA]</scope>
    <source>
        <strain evidence="1 2">RS19</strain>
    </source>
</reference>